<dbReference type="AlphaFoldDB" id="A0A4R7G6T6"/>
<keyword evidence="3 5" id="KW-0560">Oxidoreductase</keyword>
<feature type="binding site" evidence="7">
    <location>
        <position position="76"/>
    </location>
    <ligand>
        <name>NADPH</name>
        <dbReference type="ChEBI" id="CHEBI:57783"/>
    </ligand>
</feature>
<evidence type="ECO:0000256" key="2">
    <source>
        <dbReference type="ARBA" id="ARBA00022857"/>
    </source>
</evidence>
<dbReference type="GO" id="GO:0005737">
    <property type="term" value="C:cytoplasm"/>
    <property type="evidence" value="ECO:0007669"/>
    <property type="project" value="UniProtKB-SubCell"/>
</dbReference>
<evidence type="ECO:0000256" key="4">
    <source>
        <dbReference type="ARBA" id="ARBA00058118"/>
    </source>
</evidence>
<dbReference type="EMBL" id="SOAN01000002">
    <property type="protein sequence ID" value="TDS87028.1"/>
    <property type="molecule type" value="Genomic_DNA"/>
</dbReference>
<dbReference type="NCBIfam" id="TIGR00112">
    <property type="entry name" value="proC"/>
    <property type="match status" value="1"/>
</dbReference>
<proteinExistence type="inferred from homology"/>
<organism evidence="11 12">
    <name type="scientific">Nesterenkonia aurantiaca</name>
    <dbReference type="NCBI Taxonomy" id="1436010"/>
    <lineage>
        <taxon>Bacteria</taxon>
        <taxon>Bacillati</taxon>
        <taxon>Actinomycetota</taxon>
        <taxon>Actinomycetes</taxon>
        <taxon>Micrococcales</taxon>
        <taxon>Micrococcaceae</taxon>
        <taxon>Nesterenkonia</taxon>
    </lineage>
</organism>
<evidence type="ECO:0000256" key="8">
    <source>
        <dbReference type="RuleBase" id="RU003903"/>
    </source>
</evidence>
<feature type="domain" description="Pyrroline-5-carboxylate reductase dimerisation" evidence="10">
    <location>
        <begin position="181"/>
        <end position="288"/>
    </location>
</feature>
<evidence type="ECO:0000259" key="10">
    <source>
        <dbReference type="Pfam" id="PF14748"/>
    </source>
</evidence>
<comment type="caution">
    <text evidence="11">The sequence shown here is derived from an EMBL/GenBank/DDBJ whole genome shotgun (WGS) entry which is preliminary data.</text>
</comment>
<keyword evidence="12" id="KW-1185">Reference proteome</keyword>
<dbReference type="Gene3D" id="1.10.3730.10">
    <property type="entry name" value="ProC C-terminal domain-like"/>
    <property type="match status" value="1"/>
</dbReference>
<reference evidence="11 12" key="1">
    <citation type="submission" date="2019-03" db="EMBL/GenBank/DDBJ databases">
        <title>Genomic Encyclopedia of Type Strains, Phase III (KMG-III): the genomes of soil and plant-associated and newly described type strains.</title>
        <authorList>
            <person name="Whitman W."/>
        </authorList>
    </citation>
    <scope>NUCLEOTIDE SEQUENCE [LARGE SCALE GENOMIC DNA]</scope>
    <source>
        <strain evidence="11 12">DSM 27373</strain>
    </source>
</reference>
<evidence type="ECO:0000313" key="12">
    <source>
        <dbReference type="Proteomes" id="UP000294506"/>
    </source>
</evidence>
<evidence type="ECO:0000256" key="1">
    <source>
        <dbReference type="ARBA" id="ARBA00005525"/>
    </source>
</evidence>
<dbReference type="InterPro" id="IPR000304">
    <property type="entry name" value="Pyrroline-COOH_reductase"/>
</dbReference>
<dbReference type="PANTHER" id="PTHR11645:SF0">
    <property type="entry name" value="PYRROLINE-5-CARBOXYLATE REDUCTASE 3"/>
    <property type="match status" value="1"/>
</dbReference>
<dbReference type="InterPro" id="IPR028939">
    <property type="entry name" value="P5C_Rdtase_cat_N"/>
</dbReference>
<feature type="binding site" evidence="7">
    <location>
        <begin position="22"/>
        <end position="27"/>
    </location>
    <ligand>
        <name>NADP(+)</name>
        <dbReference type="ChEBI" id="CHEBI:58349"/>
    </ligand>
</feature>
<evidence type="ECO:0000259" key="9">
    <source>
        <dbReference type="Pfam" id="PF03807"/>
    </source>
</evidence>
<feature type="domain" description="Pyrroline-5-carboxylate reductase catalytic N-terminal" evidence="9">
    <location>
        <begin position="18"/>
        <end position="117"/>
    </location>
</feature>
<accession>A0A4R7G6T6</accession>
<comment type="pathway">
    <text evidence="5 8">Amino-acid biosynthesis; L-proline biosynthesis; L-proline from L-glutamate 5-semialdehyde: step 1/1.</text>
</comment>
<dbReference type="Gene3D" id="3.40.50.720">
    <property type="entry name" value="NAD(P)-binding Rossmann-like Domain"/>
    <property type="match status" value="1"/>
</dbReference>
<comment type="subcellular location">
    <subcellularLocation>
        <location evidence="5">Cytoplasm</location>
    </subcellularLocation>
</comment>
<dbReference type="SUPFAM" id="SSF51735">
    <property type="entry name" value="NAD(P)-binding Rossmann-fold domains"/>
    <property type="match status" value="1"/>
</dbReference>
<dbReference type="Pfam" id="PF03807">
    <property type="entry name" value="F420_oxidored"/>
    <property type="match status" value="1"/>
</dbReference>
<dbReference type="SUPFAM" id="SSF48179">
    <property type="entry name" value="6-phosphogluconate dehydrogenase C-terminal domain-like"/>
    <property type="match status" value="1"/>
</dbReference>
<name>A0A4R7G6T6_9MICC</name>
<dbReference type="UniPathway" id="UPA00098">
    <property type="reaction ID" value="UER00361"/>
</dbReference>
<dbReference type="Pfam" id="PF14748">
    <property type="entry name" value="P5CR_dimer"/>
    <property type="match status" value="1"/>
</dbReference>
<dbReference type="Proteomes" id="UP000294506">
    <property type="component" value="Unassembled WGS sequence"/>
</dbReference>
<dbReference type="PANTHER" id="PTHR11645">
    <property type="entry name" value="PYRROLINE-5-CARBOXYLATE REDUCTASE"/>
    <property type="match status" value="1"/>
</dbReference>
<keyword evidence="2 5" id="KW-0521">NADP</keyword>
<dbReference type="HAMAP" id="MF_01925">
    <property type="entry name" value="P5C_reductase"/>
    <property type="match status" value="1"/>
</dbReference>
<sequence length="297" mass="29770">MSTSTSTSTSTSSPPSPQIAMLGLGSMNGAILAGLLDSAVNPEQVRATTRSAATAVQRAQQYGITVHAEQDDAEANRSAAGDADVIFLGVKPHGIVALAAEIADALKPGAVVVSVAAAISVDMIEAALPQGQPVIRSMPNTPLSVGLGVVGLVPGTHASAQDTETVARLLGASGAVHVIEESQIDALTGISGSGPAYAFYLAEQMAEAGVQLGLDRALAADLAAQTIYGAGKMLVAHQAAGTADAAGLRRAVCSPNGTTERAIHAFDDHGLPAAVQAAVNASAHRSAEITDELRSAD</sequence>
<comment type="catalytic activity">
    <reaction evidence="5">
        <text>L-proline + NAD(+) = (S)-1-pyrroline-5-carboxylate + NADH + 2 H(+)</text>
        <dbReference type="Rhea" id="RHEA:14105"/>
        <dbReference type="ChEBI" id="CHEBI:15378"/>
        <dbReference type="ChEBI" id="CHEBI:17388"/>
        <dbReference type="ChEBI" id="CHEBI:57540"/>
        <dbReference type="ChEBI" id="CHEBI:57945"/>
        <dbReference type="ChEBI" id="CHEBI:60039"/>
        <dbReference type="EC" id="1.5.1.2"/>
    </reaction>
</comment>
<evidence type="ECO:0000256" key="6">
    <source>
        <dbReference type="NCBIfam" id="TIGR00112"/>
    </source>
</evidence>
<dbReference type="PROSITE" id="PS00521">
    <property type="entry name" value="P5CR"/>
    <property type="match status" value="1"/>
</dbReference>
<evidence type="ECO:0000256" key="7">
    <source>
        <dbReference type="PIRSR" id="PIRSR000193-1"/>
    </source>
</evidence>
<comment type="function">
    <text evidence="4 5">Catalyzes the reduction of 1-pyrroline-5-carboxylate (PCA) to L-proline.</text>
</comment>
<keyword evidence="5 8" id="KW-0028">Amino-acid biosynthesis</keyword>
<dbReference type="GO" id="GO:0004735">
    <property type="term" value="F:pyrroline-5-carboxylate reductase activity"/>
    <property type="evidence" value="ECO:0007669"/>
    <property type="project" value="UniProtKB-UniRule"/>
</dbReference>
<dbReference type="PIRSF" id="PIRSF000193">
    <property type="entry name" value="Pyrrol-5-carb_rd"/>
    <property type="match status" value="1"/>
</dbReference>
<protein>
    <recommendedName>
        <fullName evidence="5 6">Pyrroline-5-carboxylate reductase</fullName>
        <shortName evidence="5">P5C reductase</shortName>
        <shortName evidence="5">P5CR</shortName>
        <ecNumber evidence="5 6">1.5.1.2</ecNumber>
    </recommendedName>
    <alternativeName>
        <fullName evidence="5">PCA reductase</fullName>
    </alternativeName>
</protein>
<evidence type="ECO:0000256" key="5">
    <source>
        <dbReference type="HAMAP-Rule" id="MF_01925"/>
    </source>
</evidence>
<comment type="similarity">
    <text evidence="1 5 8">Belongs to the pyrroline-5-carboxylate reductase family.</text>
</comment>
<dbReference type="GO" id="GO:0055129">
    <property type="term" value="P:L-proline biosynthetic process"/>
    <property type="evidence" value="ECO:0007669"/>
    <property type="project" value="UniProtKB-UniRule"/>
</dbReference>
<dbReference type="FunFam" id="1.10.3730.10:FF:000001">
    <property type="entry name" value="Pyrroline-5-carboxylate reductase"/>
    <property type="match status" value="1"/>
</dbReference>
<dbReference type="InterPro" id="IPR029036">
    <property type="entry name" value="P5CR_dimer"/>
</dbReference>
<dbReference type="InterPro" id="IPR008927">
    <property type="entry name" value="6-PGluconate_DH-like_C_sf"/>
</dbReference>
<dbReference type="EC" id="1.5.1.2" evidence="5 6"/>
<evidence type="ECO:0000313" key="11">
    <source>
        <dbReference type="EMBL" id="TDS87028.1"/>
    </source>
</evidence>
<comment type="catalytic activity">
    <reaction evidence="5 8">
        <text>L-proline + NADP(+) = (S)-1-pyrroline-5-carboxylate + NADPH + 2 H(+)</text>
        <dbReference type="Rhea" id="RHEA:14109"/>
        <dbReference type="ChEBI" id="CHEBI:15378"/>
        <dbReference type="ChEBI" id="CHEBI:17388"/>
        <dbReference type="ChEBI" id="CHEBI:57783"/>
        <dbReference type="ChEBI" id="CHEBI:58349"/>
        <dbReference type="ChEBI" id="CHEBI:60039"/>
        <dbReference type="EC" id="1.5.1.2"/>
    </reaction>
</comment>
<feature type="binding site" evidence="7">
    <location>
        <position position="49"/>
    </location>
    <ligand>
        <name>NADP(+)</name>
        <dbReference type="ChEBI" id="CHEBI:58349"/>
    </ligand>
</feature>
<gene>
    <name evidence="5" type="primary">proC</name>
    <name evidence="11" type="ORF">EV640_102323</name>
</gene>
<dbReference type="InterPro" id="IPR036291">
    <property type="entry name" value="NAD(P)-bd_dom_sf"/>
</dbReference>
<evidence type="ECO:0000256" key="3">
    <source>
        <dbReference type="ARBA" id="ARBA00023002"/>
    </source>
</evidence>
<keyword evidence="5" id="KW-0963">Cytoplasm</keyword>
<dbReference type="InterPro" id="IPR053790">
    <property type="entry name" value="P5CR-like_CS"/>
</dbReference>
<keyword evidence="5 8" id="KW-0641">Proline biosynthesis</keyword>